<reference evidence="2" key="1">
    <citation type="submission" date="2019-08" db="EMBL/GenBank/DDBJ databases">
        <title>Carotenoids and Carotenoid Binding Proteins in the Halophilic Cyanobacterium Euhalothece sp. ZM00.</title>
        <authorList>
            <person name="Cho S.M."/>
            <person name="Song J.Y."/>
            <person name="Park Y.-I."/>
        </authorList>
    </citation>
    <scope>NUCLEOTIDE SEQUENCE [LARGE SCALE GENOMIC DNA]</scope>
    <source>
        <strain evidence="2">Z-M001</strain>
    </source>
</reference>
<sequence>MSLGLFFPTSAANANSVTIRRGNLTIQFGDSSDDKRTIRDRRDSFKDRRRGRYRNHDRRFKRDSRTPRHYRRRNIPSQSSEYYNCSERTRARIACN</sequence>
<protein>
    <submittedName>
        <fullName evidence="2">Uncharacterized protein</fullName>
    </submittedName>
</protein>
<name>A0A5B8NL13_9CHRO</name>
<organism evidence="2 3">
    <name type="scientific">Euhalothece natronophila Z-M001</name>
    <dbReference type="NCBI Taxonomy" id="522448"/>
    <lineage>
        <taxon>Bacteria</taxon>
        <taxon>Bacillati</taxon>
        <taxon>Cyanobacteriota</taxon>
        <taxon>Cyanophyceae</taxon>
        <taxon>Oscillatoriophycideae</taxon>
        <taxon>Chroococcales</taxon>
        <taxon>Halothecacae</taxon>
        <taxon>Halothece cluster</taxon>
        <taxon>Euhalothece</taxon>
    </lineage>
</organism>
<feature type="compositionally biased region" description="Basic and acidic residues" evidence="1">
    <location>
        <begin position="32"/>
        <end position="46"/>
    </location>
</feature>
<dbReference type="EMBL" id="CP042326">
    <property type="protein sequence ID" value="QDZ39686.1"/>
    <property type="molecule type" value="Genomic_DNA"/>
</dbReference>
<dbReference type="AlphaFoldDB" id="A0A5B8NL13"/>
<keyword evidence="3" id="KW-1185">Reference proteome</keyword>
<accession>A0A5B8NL13</accession>
<evidence type="ECO:0000313" key="2">
    <source>
        <dbReference type="EMBL" id="QDZ39686.1"/>
    </source>
</evidence>
<evidence type="ECO:0000313" key="3">
    <source>
        <dbReference type="Proteomes" id="UP000318453"/>
    </source>
</evidence>
<dbReference type="KEGG" id="enn:FRE64_06910"/>
<proteinExistence type="predicted"/>
<dbReference type="Proteomes" id="UP000318453">
    <property type="component" value="Chromosome"/>
</dbReference>
<evidence type="ECO:0000256" key="1">
    <source>
        <dbReference type="SAM" id="MobiDB-lite"/>
    </source>
</evidence>
<feature type="compositionally biased region" description="Basic residues" evidence="1">
    <location>
        <begin position="47"/>
        <end position="74"/>
    </location>
</feature>
<gene>
    <name evidence="2" type="ORF">FRE64_06910</name>
</gene>
<dbReference type="RefSeq" id="WP_146295284.1">
    <property type="nucleotide sequence ID" value="NZ_CP042326.1"/>
</dbReference>
<feature type="region of interest" description="Disordered" evidence="1">
    <location>
        <begin position="28"/>
        <end position="83"/>
    </location>
</feature>